<dbReference type="PANTHER" id="PTHR24350">
    <property type="entry name" value="SERINE/THREONINE-PROTEIN KINASE IAL-RELATED"/>
    <property type="match status" value="1"/>
</dbReference>
<dbReference type="InterPro" id="IPR030616">
    <property type="entry name" value="Aur-like"/>
</dbReference>
<organism evidence="10 11">
    <name type="scientific">Daedalea quercina L-15889</name>
    <dbReference type="NCBI Taxonomy" id="1314783"/>
    <lineage>
        <taxon>Eukaryota</taxon>
        <taxon>Fungi</taxon>
        <taxon>Dikarya</taxon>
        <taxon>Basidiomycota</taxon>
        <taxon>Agaricomycotina</taxon>
        <taxon>Agaricomycetes</taxon>
        <taxon>Polyporales</taxon>
        <taxon>Fomitopsis</taxon>
    </lineage>
</organism>
<feature type="active site" description="Proton acceptor" evidence="6">
    <location>
        <position position="14"/>
    </location>
</feature>
<keyword evidence="1" id="KW-0723">Serine/threonine-protein kinase</keyword>
<evidence type="ECO:0000313" key="10">
    <source>
        <dbReference type="EMBL" id="KZT74122.1"/>
    </source>
</evidence>
<gene>
    <name evidence="10" type="ORF">DAEQUDRAFT_639637</name>
</gene>
<dbReference type="EMBL" id="KV429034">
    <property type="protein sequence ID" value="KZT74122.1"/>
    <property type="molecule type" value="Genomic_DNA"/>
</dbReference>
<dbReference type="OrthoDB" id="1668230at2759"/>
<evidence type="ECO:0000256" key="1">
    <source>
        <dbReference type="ARBA" id="ARBA00022527"/>
    </source>
</evidence>
<feature type="non-terminal residue" evidence="10">
    <location>
        <position position="79"/>
    </location>
</feature>
<feature type="binding site" evidence="7">
    <location>
        <begin position="18"/>
        <end position="19"/>
    </location>
    <ligand>
        <name>ATP</name>
        <dbReference type="ChEBI" id="CHEBI:30616"/>
    </ligand>
</feature>
<dbReference type="InterPro" id="IPR011009">
    <property type="entry name" value="Kinase-like_dom_sf"/>
</dbReference>
<dbReference type="SUPFAM" id="SSF56112">
    <property type="entry name" value="Protein kinase-like (PK-like)"/>
    <property type="match status" value="1"/>
</dbReference>
<reference evidence="10 11" key="1">
    <citation type="journal article" date="2016" name="Mol. Biol. Evol.">
        <title>Comparative Genomics of Early-Diverging Mushroom-Forming Fungi Provides Insights into the Origins of Lignocellulose Decay Capabilities.</title>
        <authorList>
            <person name="Nagy L.G."/>
            <person name="Riley R."/>
            <person name="Tritt A."/>
            <person name="Adam C."/>
            <person name="Daum C."/>
            <person name="Floudas D."/>
            <person name="Sun H."/>
            <person name="Yadav J.S."/>
            <person name="Pangilinan J."/>
            <person name="Larsson K.H."/>
            <person name="Matsuura K."/>
            <person name="Barry K."/>
            <person name="Labutti K."/>
            <person name="Kuo R."/>
            <person name="Ohm R.A."/>
            <person name="Bhattacharya S.S."/>
            <person name="Shirouzu T."/>
            <person name="Yoshinaga Y."/>
            <person name="Martin F.M."/>
            <person name="Grigoriev I.V."/>
            <person name="Hibbett D.S."/>
        </authorList>
    </citation>
    <scope>NUCLEOTIDE SEQUENCE [LARGE SCALE GENOMIC DNA]</scope>
    <source>
        <strain evidence="10 11">L-15889</strain>
    </source>
</reference>
<proteinExistence type="predicted"/>
<evidence type="ECO:0000256" key="8">
    <source>
        <dbReference type="PIRSR" id="PIRSR630616-3"/>
    </source>
</evidence>
<keyword evidence="2" id="KW-0808">Transferase</keyword>
<keyword evidence="11" id="KW-1185">Reference proteome</keyword>
<dbReference type="PROSITE" id="PS00108">
    <property type="entry name" value="PROTEIN_KINASE_ST"/>
    <property type="match status" value="1"/>
</dbReference>
<feature type="domain" description="Protein kinase" evidence="9">
    <location>
        <begin position="1"/>
        <end position="79"/>
    </location>
</feature>
<dbReference type="Gene3D" id="1.10.510.10">
    <property type="entry name" value="Transferase(Phosphotransferase) domain 1"/>
    <property type="match status" value="1"/>
</dbReference>
<feature type="cross-link" description="Glycyl lysine isopeptide (Lys-Gly) (interchain with G-Cter in SUMO2)" evidence="8">
    <location>
        <position position="16"/>
    </location>
</feature>
<evidence type="ECO:0000256" key="4">
    <source>
        <dbReference type="ARBA" id="ARBA00022777"/>
    </source>
</evidence>
<feature type="binding site" evidence="7">
    <location>
        <position position="32"/>
    </location>
    <ligand>
        <name>ATP</name>
        <dbReference type="ChEBI" id="CHEBI:30616"/>
    </ligand>
</feature>
<evidence type="ECO:0000256" key="6">
    <source>
        <dbReference type="PIRSR" id="PIRSR630616-1"/>
    </source>
</evidence>
<evidence type="ECO:0000256" key="2">
    <source>
        <dbReference type="ARBA" id="ARBA00022679"/>
    </source>
</evidence>
<keyword evidence="5 7" id="KW-0067">ATP-binding</keyword>
<dbReference type="AlphaFoldDB" id="A0A165TY41"/>
<evidence type="ECO:0000256" key="5">
    <source>
        <dbReference type="ARBA" id="ARBA00022840"/>
    </source>
</evidence>
<dbReference type="GO" id="GO:0005524">
    <property type="term" value="F:ATP binding"/>
    <property type="evidence" value="ECO:0007669"/>
    <property type="project" value="UniProtKB-KW"/>
</dbReference>
<feature type="non-terminal residue" evidence="10">
    <location>
        <position position="1"/>
    </location>
</feature>
<dbReference type="InterPro" id="IPR008271">
    <property type="entry name" value="Ser/Thr_kinase_AS"/>
</dbReference>
<sequence>AVALLHDHGIMHRDIKPENFLLDESGACVLADYGLAYSSRGVRITHLRSMDACGTQDYFAPEQCQGYEYGYKVDIWELG</sequence>
<protein>
    <submittedName>
        <fullName evidence="10">Kinase-like protein</fullName>
    </submittedName>
</protein>
<dbReference type="InterPro" id="IPR000719">
    <property type="entry name" value="Prot_kinase_dom"/>
</dbReference>
<evidence type="ECO:0000313" key="11">
    <source>
        <dbReference type="Proteomes" id="UP000076727"/>
    </source>
</evidence>
<name>A0A165TY41_9APHY</name>
<keyword evidence="3 7" id="KW-0547">Nucleotide-binding</keyword>
<accession>A0A165TY41</accession>
<keyword evidence="4 10" id="KW-0418">Kinase</keyword>
<evidence type="ECO:0000259" key="9">
    <source>
        <dbReference type="PROSITE" id="PS50011"/>
    </source>
</evidence>
<evidence type="ECO:0000256" key="7">
    <source>
        <dbReference type="PIRSR" id="PIRSR630616-2"/>
    </source>
</evidence>
<dbReference type="PROSITE" id="PS50011">
    <property type="entry name" value="PROTEIN_KINASE_DOM"/>
    <property type="match status" value="1"/>
</dbReference>
<dbReference type="STRING" id="1314783.A0A165TY41"/>
<dbReference type="Pfam" id="PF00069">
    <property type="entry name" value="Pkinase"/>
    <property type="match status" value="1"/>
</dbReference>
<evidence type="ECO:0000256" key="3">
    <source>
        <dbReference type="ARBA" id="ARBA00022741"/>
    </source>
</evidence>
<dbReference type="GO" id="GO:0004674">
    <property type="term" value="F:protein serine/threonine kinase activity"/>
    <property type="evidence" value="ECO:0007669"/>
    <property type="project" value="UniProtKB-KW"/>
</dbReference>
<dbReference type="Proteomes" id="UP000076727">
    <property type="component" value="Unassembled WGS sequence"/>
</dbReference>